<dbReference type="InterPro" id="IPR050164">
    <property type="entry name" value="Peptidase_C19"/>
</dbReference>
<dbReference type="PROSITE" id="PS00972">
    <property type="entry name" value="USP_1"/>
    <property type="match status" value="1"/>
</dbReference>
<dbReference type="InterPro" id="IPR018200">
    <property type="entry name" value="USP_CS"/>
</dbReference>
<dbReference type="GO" id="GO:0004843">
    <property type="term" value="F:cysteine-type deubiquitinase activity"/>
    <property type="evidence" value="ECO:0007669"/>
    <property type="project" value="InterPro"/>
</dbReference>
<name>A2E5Y2_TRIV3</name>
<evidence type="ECO:0000259" key="1">
    <source>
        <dbReference type="PROSITE" id="PS50235"/>
    </source>
</evidence>
<dbReference type="SUPFAM" id="SSF54001">
    <property type="entry name" value="Cysteine proteinases"/>
    <property type="match status" value="1"/>
</dbReference>
<evidence type="ECO:0000313" key="3">
    <source>
        <dbReference type="Proteomes" id="UP000001542"/>
    </source>
</evidence>
<dbReference type="RefSeq" id="XP_001324162.1">
    <property type="nucleotide sequence ID" value="XM_001324127.1"/>
</dbReference>
<dbReference type="Gene3D" id="3.90.70.10">
    <property type="entry name" value="Cysteine proteinases"/>
    <property type="match status" value="2"/>
</dbReference>
<dbReference type="GO" id="GO:0016579">
    <property type="term" value="P:protein deubiquitination"/>
    <property type="evidence" value="ECO:0007669"/>
    <property type="project" value="InterPro"/>
</dbReference>
<dbReference type="SMR" id="A2E5Y2"/>
<dbReference type="InterPro" id="IPR001394">
    <property type="entry name" value="Peptidase_C19_UCH"/>
</dbReference>
<dbReference type="PANTHER" id="PTHR24006:SF827">
    <property type="entry name" value="UBIQUITIN CARBOXYL-TERMINAL HYDROLASE 34"/>
    <property type="match status" value="1"/>
</dbReference>
<dbReference type="VEuPathDB" id="TrichDB:TVAG_399440"/>
<dbReference type="InterPro" id="IPR038765">
    <property type="entry name" value="Papain-like_cys_pep_sf"/>
</dbReference>
<gene>
    <name evidence="2" type="ORF">TVAG_399440</name>
</gene>
<dbReference type="FunFam" id="3.90.70.10:FF:000344">
    <property type="entry name" value="Clan CA, family C19, ubiquitin hydrolase-like cysteine peptidase"/>
    <property type="match status" value="1"/>
</dbReference>
<dbReference type="KEGG" id="tva:4769898"/>
<dbReference type="InterPro" id="IPR028889">
    <property type="entry name" value="USP"/>
</dbReference>
<evidence type="ECO:0000313" key="2">
    <source>
        <dbReference type="EMBL" id="EAY11939.1"/>
    </source>
</evidence>
<proteinExistence type="predicted"/>
<dbReference type="VEuPathDB" id="TrichDB:TVAGG3_0337620"/>
<dbReference type="PANTHER" id="PTHR24006">
    <property type="entry name" value="UBIQUITIN CARBOXYL-TERMINAL HYDROLASE"/>
    <property type="match status" value="1"/>
</dbReference>
<dbReference type="eggNOG" id="KOG1867">
    <property type="taxonomic scope" value="Eukaryota"/>
</dbReference>
<keyword evidence="3" id="KW-1185">Reference proteome</keyword>
<sequence length="1855" mass="212014">MFKYMIFREAFTLKKVFENILNKENKIYLQDDSGYRLVVQKFIESDVLQECIERLKLPPPPSMQHLESIADMMFRMKPYLTAELFGELLNSFLGYVRNYTFPASFKDTSVFFPLLSYLDNSGPAISAALNAVKNIMKSSFYDGIRLYELLIDFTKKEVFIEYIKTNELHKYYMAGRFNIKDVPKTFNYFVQANVLTSQDLEKIFEYNDIFYLATSLYDRAREVLHMLPQQKVVDLLQYPTNFSQELVETTTQYPSELLTGNIRVHPSIENQFYELIQKRIIQNKEFVLLDTLLKCHCNYFTHEFRDLIYRQYKTNEVLKNFLIAYFETTESEMPSEFITAFMDANLFSYLDKFLLRTQLNAFSNAGFKFVNTCIQMVKYPTAPKDQIKFIVDFIYYYAMKQGEISPDFVIETFPISNMNILVHAYQVTPPEIAQIPHDALINIMKSKNAAAYDFLFYYLNQANKPFLKLKILELFRDLTVELEQNMVLNEYNVYRFIDQYPNLSVLVRFPNGFVLQLAANADSSLNLIAKKVYNLTGLTVTCFIHDQRKIQPNSKTISELKIQNHGTINIECTGTYQQPFIPSVYISQKDLQTIIFQISTTPDFNELSWELLAMMPLSQKITPEMILPTLKDEITLPYVRYLLKCALNMGVHVVIVATKYMLDPYLTNECLDCIMAYPADFDQKNFTLFYKIIDNERTPYVINAVAKLHPDLANAELSEVVCNSLQSEKQWHSMKVIALSFPSFSDDIVQQASMILSEDYSESAKEAISLLWQDCTVPTLLTACKSLNKYDRKDCISIICQILVSGRITANDADYFVGEFIKCGVATLQDFYFISACKVAEYHGSPTFNAFLQSISEYRVVEWNYDPKVVKKAKVATGLRNLGATCYLNAVIQQLLHLPMLFAEINELQPSSLWIDHLQELMREMKLTNKQFSDPSKIIEEFNGFGTKLNPHEQQDASEFLLSLLNALPIKKHFECKIIDDDKGDDFLILPLSLEKDTLDLNDYIITQWPNILCLQLSRFDFSKSNGERYKINKAFTFPLEIDFGKKKYKLNGVINHKGTPDSGHYISFVRKDDQWILINDTESSIVPEDQFLQEVYGHKSQDESAYLIFYVQEGFNDRETHIPSDIVEVIEANNHSHAQKLLAFEDFCFEVMPKASYGTLIAYFANIYIHSRKAESATIFRTALFNKLGAEKTAIFTLNYFLNNVEHAFANIVSQDISKLLMDIIIVCFNLAGASNSLDFATSLLRTFAETASQWRQANYMLPIFDSFLKLNGSIQLAQERNWGTLLAEVCASALSPDRSPTFLENCDISPLLVFLNATATSSTDAHCLRNISQTISHSPKSVPHFYHSIEHLCGINAVPLAEGCAYFIDGHTIDRKQSLVYSRIVHCQTRQDLEMLYNEAAGIEVSRFAIINQLMKYSASPNIHQTIFAKFSILCVGGLFSDDADERAAAKALTECMASQQTVQMMNEILMSTQNPTVDFMRALIICTKKVVDPNSPLPMILEPLMNLLTIDNLRTHKEHLLLLLCYSDERIDSAFYNITKSILELDRQSFPYIASILQFIHPRVVGALFMLEGWRECARTLKDPSQFIDFLRGTNFLRALQIAAAVALERRDTQRLTLLAQYLTTDADIQDAAIVAIQANQWSVITQLANSLKNFRIPPQIAASIALQDSHAMALYCEMRDKAAIIQELKNMDDIGGAASAAIAEIDPLEGLAILNRTKEPGTTRILDVLSTKNIPASSAEIALKIFIQPMDLARRNFCLRVLKIPGVDASKFAQKVQFNQLDDIVRVGILLESNPKLVEALAPYIANLMKMEWYNLAPLVYANDKRTIESAMMSLYMKTNANMADALFIQK</sequence>
<keyword evidence="2" id="KW-0378">Hydrolase</keyword>
<dbReference type="EMBL" id="DS113310">
    <property type="protein sequence ID" value="EAY11939.1"/>
    <property type="molecule type" value="Genomic_DNA"/>
</dbReference>
<dbReference type="PROSITE" id="PS00973">
    <property type="entry name" value="USP_2"/>
    <property type="match status" value="1"/>
</dbReference>
<protein>
    <submittedName>
        <fullName evidence="2">Clan CA, family C19, ubiquitin hydrolase-like cysteine peptidase</fullName>
    </submittedName>
</protein>
<organism evidence="2 3">
    <name type="scientific">Trichomonas vaginalis (strain ATCC PRA-98 / G3)</name>
    <dbReference type="NCBI Taxonomy" id="412133"/>
    <lineage>
        <taxon>Eukaryota</taxon>
        <taxon>Metamonada</taxon>
        <taxon>Parabasalia</taxon>
        <taxon>Trichomonadida</taxon>
        <taxon>Trichomonadidae</taxon>
        <taxon>Trichomonas</taxon>
    </lineage>
</organism>
<dbReference type="Pfam" id="PF00443">
    <property type="entry name" value="UCH"/>
    <property type="match status" value="1"/>
</dbReference>
<feature type="domain" description="USP" evidence="1">
    <location>
        <begin position="877"/>
        <end position="1114"/>
    </location>
</feature>
<reference evidence="2" key="2">
    <citation type="journal article" date="2007" name="Science">
        <title>Draft genome sequence of the sexually transmitted pathogen Trichomonas vaginalis.</title>
        <authorList>
            <person name="Carlton J.M."/>
            <person name="Hirt R.P."/>
            <person name="Silva J.C."/>
            <person name="Delcher A.L."/>
            <person name="Schatz M."/>
            <person name="Zhao Q."/>
            <person name="Wortman J.R."/>
            <person name="Bidwell S.L."/>
            <person name="Alsmark U.C.M."/>
            <person name="Besteiro S."/>
            <person name="Sicheritz-Ponten T."/>
            <person name="Noel C.J."/>
            <person name="Dacks J.B."/>
            <person name="Foster P.G."/>
            <person name="Simillion C."/>
            <person name="Van de Peer Y."/>
            <person name="Miranda-Saavedra D."/>
            <person name="Barton G.J."/>
            <person name="Westrop G.D."/>
            <person name="Mueller S."/>
            <person name="Dessi D."/>
            <person name="Fiori P.L."/>
            <person name="Ren Q."/>
            <person name="Paulsen I."/>
            <person name="Zhang H."/>
            <person name="Bastida-Corcuera F.D."/>
            <person name="Simoes-Barbosa A."/>
            <person name="Brown M.T."/>
            <person name="Hayes R.D."/>
            <person name="Mukherjee M."/>
            <person name="Okumura C.Y."/>
            <person name="Schneider R."/>
            <person name="Smith A.J."/>
            <person name="Vanacova S."/>
            <person name="Villalvazo M."/>
            <person name="Haas B.J."/>
            <person name="Pertea M."/>
            <person name="Feldblyum T.V."/>
            <person name="Utterback T.R."/>
            <person name="Shu C.L."/>
            <person name="Osoegawa K."/>
            <person name="de Jong P.J."/>
            <person name="Hrdy I."/>
            <person name="Horvathova L."/>
            <person name="Zubacova Z."/>
            <person name="Dolezal P."/>
            <person name="Malik S.B."/>
            <person name="Logsdon J.M. Jr."/>
            <person name="Henze K."/>
            <person name="Gupta A."/>
            <person name="Wang C.C."/>
            <person name="Dunne R.L."/>
            <person name="Upcroft J.A."/>
            <person name="Upcroft P."/>
            <person name="White O."/>
            <person name="Salzberg S.L."/>
            <person name="Tang P."/>
            <person name="Chiu C.-H."/>
            <person name="Lee Y.-S."/>
            <person name="Embley T.M."/>
            <person name="Coombs G.H."/>
            <person name="Mottram J.C."/>
            <person name="Tachezy J."/>
            <person name="Fraser-Liggett C.M."/>
            <person name="Johnson P.J."/>
        </authorList>
    </citation>
    <scope>NUCLEOTIDE SEQUENCE [LARGE SCALE GENOMIC DNA]</scope>
    <source>
        <strain evidence="2">G3</strain>
    </source>
</reference>
<dbReference type="InParanoid" id="A2E5Y2"/>
<dbReference type="Proteomes" id="UP000001542">
    <property type="component" value="Unassembled WGS sequence"/>
</dbReference>
<dbReference type="FunFam" id="3.90.70.10:FF:000392">
    <property type="entry name" value="Clan CA, family C19, ubiquitin hydrolase-like cysteine peptidase"/>
    <property type="match status" value="1"/>
</dbReference>
<reference evidence="2" key="1">
    <citation type="submission" date="2006-10" db="EMBL/GenBank/DDBJ databases">
        <authorList>
            <person name="Amadeo P."/>
            <person name="Zhao Q."/>
            <person name="Wortman J."/>
            <person name="Fraser-Liggett C."/>
            <person name="Carlton J."/>
        </authorList>
    </citation>
    <scope>NUCLEOTIDE SEQUENCE</scope>
    <source>
        <strain evidence="2">G3</strain>
    </source>
</reference>
<dbReference type="PROSITE" id="PS50235">
    <property type="entry name" value="USP_3"/>
    <property type="match status" value="1"/>
</dbReference>
<dbReference type="OrthoDB" id="2248014at2759"/>
<accession>A2E5Y2</accession>